<dbReference type="SUPFAM" id="SSF51735">
    <property type="entry name" value="NAD(P)-binding Rossmann-fold domains"/>
    <property type="match status" value="1"/>
</dbReference>
<dbReference type="EC" id="4.2.1.135" evidence="3"/>
<dbReference type="InterPro" id="IPR051203">
    <property type="entry name" value="Polysaccharide_Synthase-Rel"/>
</dbReference>
<dbReference type="EMBL" id="UOEE01000271">
    <property type="protein sequence ID" value="VAV99178.1"/>
    <property type="molecule type" value="Genomic_DNA"/>
</dbReference>
<dbReference type="PANTHER" id="PTHR43318">
    <property type="entry name" value="UDP-N-ACETYLGLUCOSAMINE 4,6-DEHYDRATASE"/>
    <property type="match status" value="1"/>
</dbReference>
<evidence type="ECO:0000256" key="1">
    <source>
        <dbReference type="ARBA" id="ARBA00007430"/>
    </source>
</evidence>
<sequence>MDNTEPTYSSSEMAQILGREEHEIDLFKSGANLTGKKILITGAAGSIGNTLSRAVAAVSPAKITLFDHDEYGLYRIRNTLEELQPKLACRVVLGDVRDRARLARVFSAEQPDVVFHVAALKHVGMVEDNPAEGAATNVLGTRNVADATLAINADAMVLISTDKAVCPRNIMGATKKLAEMVCRHRDISSQGATRFLVVRFGNVFGSSGSVVPLFQRQIATQRAVTITDSKAERFFMTEREAVALLLDALQLGMSDFNTLGGVFIQDMGQRVLISDLAKRMIRAKGLTPDVDVPIVITGLRAGEKVLENLHEPGETVSDTPDAKISLASSKFDHLVLQNAIIGLEAACRMADEEAALRILGDWLEPMTSTKADHAENILHMDSSLLR</sequence>
<evidence type="ECO:0000313" key="3">
    <source>
        <dbReference type="EMBL" id="VAV99178.1"/>
    </source>
</evidence>
<evidence type="ECO:0000259" key="2">
    <source>
        <dbReference type="Pfam" id="PF02719"/>
    </source>
</evidence>
<dbReference type="InterPro" id="IPR036291">
    <property type="entry name" value="NAD(P)-bd_dom_sf"/>
</dbReference>
<proteinExistence type="inferred from homology"/>
<dbReference type="CDD" id="cd05237">
    <property type="entry name" value="UDP_invert_4-6DH_SDR_e"/>
    <property type="match status" value="1"/>
</dbReference>
<name>A0A3B0SEL9_9ZZZZ</name>
<dbReference type="GO" id="GO:0016829">
    <property type="term" value="F:lyase activity"/>
    <property type="evidence" value="ECO:0007669"/>
    <property type="project" value="UniProtKB-KW"/>
</dbReference>
<gene>
    <name evidence="3" type="ORF">MNBD_ALPHA06-1596</name>
</gene>
<dbReference type="InterPro" id="IPR003869">
    <property type="entry name" value="Polysac_CapD-like"/>
</dbReference>
<dbReference type="AlphaFoldDB" id="A0A3B0SEL9"/>
<reference evidence="3" key="1">
    <citation type="submission" date="2018-06" db="EMBL/GenBank/DDBJ databases">
        <authorList>
            <person name="Zhirakovskaya E."/>
        </authorList>
    </citation>
    <scope>NUCLEOTIDE SEQUENCE</scope>
</reference>
<protein>
    <submittedName>
        <fullName evidence="3">UDP-N-acetylglucosamine 4,6-dehydratase</fullName>
        <ecNumber evidence="3">4.2.1.135</ecNumber>
    </submittedName>
</protein>
<organism evidence="3">
    <name type="scientific">hydrothermal vent metagenome</name>
    <dbReference type="NCBI Taxonomy" id="652676"/>
    <lineage>
        <taxon>unclassified sequences</taxon>
        <taxon>metagenomes</taxon>
        <taxon>ecological metagenomes</taxon>
    </lineage>
</organism>
<keyword evidence="3" id="KW-0456">Lyase</keyword>
<dbReference type="Gene3D" id="3.40.50.720">
    <property type="entry name" value="NAD(P)-binding Rossmann-like Domain"/>
    <property type="match status" value="1"/>
</dbReference>
<dbReference type="PANTHER" id="PTHR43318:SF1">
    <property type="entry name" value="POLYSACCHARIDE BIOSYNTHESIS PROTEIN EPSC-RELATED"/>
    <property type="match status" value="1"/>
</dbReference>
<dbReference type="Pfam" id="PF02719">
    <property type="entry name" value="Polysacc_synt_2"/>
    <property type="match status" value="1"/>
</dbReference>
<comment type="similarity">
    <text evidence="1">Belongs to the polysaccharide synthase family.</text>
</comment>
<accession>A0A3B0SEL9</accession>
<feature type="domain" description="Polysaccharide biosynthesis protein CapD-like" evidence="2">
    <location>
        <begin position="38"/>
        <end position="325"/>
    </location>
</feature>